<dbReference type="SMART" id="SM00642">
    <property type="entry name" value="Aamy"/>
    <property type="match status" value="1"/>
</dbReference>
<dbReference type="EMBL" id="NGMO01000001">
    <property type="protein sequence ID" value="OTP11828.1"/>
    <property type="molecule type" value="Genomic_DNA"/>
</dbReference>
<dbReference type="STRING" id="1987383.A5844_000042"/>
<dbReference type="CDD" id="cd11333">
    <property type="entry name" value="AmyAc_SI_OligoGlu_DGase"/>
    <property type="match status" value="1"/>
</dbReference>
<dbReference type="NCBIfam" id="NF008183">
    <property type="entry name" value="PRK10933.1"/>
    <property type="match status" value="1"/>
</dbReference>
<evidence type="ECO:0000313" key="5">
    <source>
        <dbReference type="EMBL" id="OTP11828.1"/>
    </source>
</evidence>
<keyword evidence="2" id="KW-0378">Hydrolase</keyword>
<dbReference type="SUPFAM" id="SSF51011">
    <property type="entry name" value="Glycosyl hydrolase domain"/>
    <property type="match status" value="1"/>
</dbReference>
<keyword evidence="3" id="KW-0326">Glycosidase</keyword>
<name>A0A2C9XPQ7_9ENTE</name>
<dbReference type="GO" id="GO:0004556">
    <property type="term" value="F:alpha-amylase activity"/>
    <property type="evidence" value="ECO:0007669"/>
    <property type="project" value="TreeGrafter"/>
</dbReference>
<evidence type="ECO:0000256" key="2">
    <source>
        <dbReference type="ARBA" id="ARBA00022801"/>
    </source>
</evidence>
<dbReference type="Gene3D" id="3.90.400.10">
    <property type="entry name" value="Oligo-1,6-glucosidase, Domain 2"/>
    <property type="match status" value="1"/>
</dbReference>
<dbReference type="AlphaFoldDB" id="A0A2C9XPQ7"/>
<dbReference type="InterPro" id="IPR017853">
    <property type="entry name" value="GH"/>
</dbReference>
<dbReference type="GO" id="GO:0009313">
    <property type="term" value="P:oligosaccharide catabolic process"/>
    <property type="evidence" value="ECO:0007669"/>
    <property type="project" value="TreeGrafter"/>
</dbReference>
<comment type="caution">
    <text evidence="5">The sequence shown here is derived from an EMBL/GenBank/DDBJ whole genome shotgun (WGS) entry which is preliminary data.</text>
</comment>
<evidence type="ECO:0000313" key="6">
    <source>
        <dbReference type="Proteomes" id="UP000194933"/>
    </source>
</evidence>
<organism evidence="5 6">
    <name type="scientific">Candidatus Enterococcus wittei</name>
    <dbReference type="NCBI Taxonomy" id="1987383"/>
    <lineage>
        <taxon>Bacteria</taxon>
        <taxon>Bacillati</taxon>
        <taxon>Bacillota</taxon>
        <taxon>Bacilli</taxon>
        <taxon>Lactobacillales</taxon>
        <taxon>Enterococcaceae</taxon>
        <taxon>Enterococcus</taxon>
    </lineage>
</organism>
<gene>
    <name evidence="5" type="ORF">A5844_000042</name>
</gene>
<protein>
    <submittedName>
        <fullName evidence="5">Alpha amylase</fullName>
    </submittedName>
</protein>
<reference evidence="5 6" key="1">
    <citation type="submission" date="2017-05" db="EMBL/GenBank/DDBJ databases">
        <title>The Genome Sequence of Enterococcus sp. 10A9_DIV0425.</title>
        <authorList>
            <consortium name="The Broad Institute Genomics Platform"/>
            <consortium name="The Broad Institute Genomic Center for Infectious Diseases"/>
            <person name="Earl A."/>
            <person name="Manson A."/>
            <person name="Schwartman J."/>
            <person name="Gilmore M."/>
            <person name="Abouelleil A."/>
            <person name="Cao P."/>
            <person name="Chapman S."/>
            <person name="Cusick C."/>
            <person name="Shea T."/>
            <person name="Young S."/>
            <person name="Neafsey D."/>
            <person name="Nusbaum C."/>
            <person name="Birren B."/>
        </authorList>
    </citation>
    <scope>NUCLEOTIDE SEQUENCE [LARGE SCALE GENOMIC DNA]</scope>
    <source>
        <strain evidence="5 6">10A9_DIV0425</strain>
    </source>
</reference>
<dbReference type="InterPro" id="IPR006047">
    <property type="entry name" value="GH13_cat_dom"/>
</dbReference>
<dbReference type="FunFam" id="3.20.20.80:FF:000064">
    <property type="entry name" value="Oligo-1,6-glucosidase"/>
    <property type="match status" value="2"/>
</dbReference>
<feature type="domain" description="Glycosyl hydrolase family 13 catalytic" evidence="4">
    <location>
        <begin position="15"/>
        <end position="408"/>
    </location>
</feature>
<dbReference type="FunFam" id="3.90.400.10:FF:000002">
    <property type="entry name" value="Sucrose isomerase"/>
    <property type="match status" value="1"/>
</dbReference>
<dbReference type="PANTHER" id="PTHR10357">
    <property type="entry name" value="ALPHA-AMYLASE FAMILY MEMBER"/>
    <property type="match status" value="1"/>
</dbReference>
<dbReference type="PANTHER" id="PTHR10357:SF178">
    <property type="entry name" value="OLIGO-1,6-GLUCOSIDASE 3-RELATED"/>
    <property type="match status" value="1"/>
</dbReference>
<dbReference type="Pfam" id="PF00128">
    <property type="entry name" value="Alpha-amylase"/>
    <property type="match status" value="1"/>
</dbReference>
<accession>A0A2C9XPQ7</accession>
<sequence>MKHTRTWWKEAVGYQIYPASFKDSNGDGVGDINGIREKLPYLKNLGIDFIWINPIYLSPFIDNGYDISDYQAIHPKFGSMAEFDALLEEAHQLEIKIIMDLVINHTSDQHEWFIESRKTTDNPYRDYYIWVDGTPDQVPNDWQSIFGGSVWEYDEQTGQYYLHIFAKEQPDLNWENDQLKEELFTMIRWWLDKGVDGFRLDAISHVKKDEYSVKATENPFSPFQNVSGIDEYLTELKDLFDEYAIMTVGEASGVTAQEGPKWVGEDGYFDMIFEFDHISIWKHEKEGDLDVLNLKKSLSAWQEALDGNGWNALYMENHDVPRLVSVFGDPQRFWQDSAKAIGMMYFFLQGTPFIYQGQEIGMTNMPFESIDQINALDSKRLHQELLKEGKTPEIALDIVADTTRDNSRTPMQWSDESYAGFSTNKPWLVLNPNFKTINVVEQEQDDSSIFHFYKEMIRVRREHLGLIYGSFKEYLPEHAQLYIYERYLTEERYLIMVNLTDEPASYVLPTELDTKWQLLMGNQKDQHFEIQGTLAPYEARIYRKK</sequence>
<dbReference type="InterPro" id="IPR045857">
    <property type="entry name" value="O16G_dom_2"/>
</dbReference>
<dbReference type="FunFam" id="2.60.40.1180:FF:000007">
    <property type="entry name" value="Sucrose isomerase"/>
    <property type="match status" value="1"/>
</dbReference>
<keyword evidence="6" id="KW-1185">Reference proteome</keyword>
<evidence type="ECO:0000259" key="4">
    <source>
        <dbReference type="SMART" id="SM00642"/>
    </source>
</evidence>
<evidence type="ECO:0000256" key="3">
    <source>
        <dbReference type="ARBA" id="ARBA00023295"/>
    </source>
</evidence>
<dbReference type="SUPFAM" id="SSF51445">
    <property type="entry name" value="(Trans)glycosidases"/>
    <property type="match status" value="1"/>
</dbReference>
<proteinExistence type="inferred from homology"/>
<dbReference type="RefSeq" id="WP_086283065.1">
    <property type="nucleotide sequence ID" value="NZ_NGMO01000001.1"/>
</dbReference>
<dbReference type="Gene3D" id="3.20.20.80">
    <property type="entry name" value="Glycosidases"/>
    <property type="match status" value="1"/>
</dbReference>
<evidence type="ECO:0000256" key="1">
    <source>
        <dbReference type="ARBA" id="ARBA00008061"/>
    </source>
</evidence>
<dbReference type="Gene3D" id="2.60.40.1180">
    <property type="entry name" value="Golgi alpha-mannosidase II"/>
    <property type="match status" value="1"/>
</dbReference>
<dbReference type="Proteomes" id="UP000194933">
    <property type="component" value="Unassembled WGS sequence"/>
</dbReference>
<comment type="similarity">
    <text evidence="1">Belongs to the glycosyl hydrolase 13 family.</text>
</comment>
<dbReference type="InterPro" id="IPR013780">
    <property type="entry name" value="Glyco_hydro_b"/>
</dbReference>